<evidence type="ECO:0000256" key="3">
    <source>
        <dbReference type="SAM" id="SignalP"/>
    </source>
</evidence>
<protein>
    <submittedName>
        <fullName evidence="4">Uncharacterized protein</fullName>
    </submittedName>
</protein>
<comment type="caution">
    <text evidence="4">The sequence shown here is derived from an EMBL/GenBank/DDBJ whole genome shotgun (WGS) entry which is preliminary data.</text>
</comment>
<dbReference type="AlphaFoldDB" id="A0AAJ0F5R4"/>
<organism evidence="4 5">
    <name type="scientific">Echria macrotheca</name>
    <dbReference type="NCBI Taxonomy" id="438768"/>
    <lineage>
        <taxon>Eukaryota</taxon>
        <taxon>Fungi</taxon>
        <taxon>Dikarya</taxon>
        <taxon>Ascomycota</taxon>
        <taxon>Pezizomycotina</taxon>
        <taxon>Sordariomycetes</taxon>
        <taxon>Sordariomycetidae</taxon>
        <taxon>Sordariales</taxon>
        <taxon>Schizotheciaceae</taxon>
        <taxon>Echria</taxon>
    </lineage>
</organism>
<evidence type="ECO:0000313" key="5">
    <source>
        <dbReference type="Proteomes" id="UP001239445"/>
    </source>
</evidence>
<keyword evidence="2 3" id="KW-0732">Signal</keyword>
<evidence type="ECO:0000256" key="2">
    <source>
        <dbReference type="ARBA" id="ARBA00022729"/>
    </source>
</evidence>
<dbReference type="InterPro" id="IPR006969">
    <property type="entry name" value="Stig-like"/>
</dbReference>
<proteinExistence type="inferred from homology"/>
<feature type="chain" id="PRO_5042577947" evidence="3">
    <location>
        <begin position="20"/>
        <end position="146"/>
    </location>
</feature>
<gene>
    <name evidence="4" type="ORF">QBC47DRAFT_408033</name>
</gene>
<feature type="signal peptide" evidence="3">
    <location>
        <begin position="1"/>
        <end position="19"/>
    </location>
</feature>
<evidence type="ECO:0000313" key="4">
    <source>
        <dbReference type="EMBL" id="KAK1749460.1"/>
    </source>
</evidence>
<dbReference type="Pfam" id="PF04885">
    <property type="entry name" value="Stig1"/>
    <property type="match status" value="1"/>
</dbReference>
<keyword evidence="5" id="KW-1185">Reference proteome</keyword>
<dbReference type="EMBL" id="MU839858">
    <property type="protein sequence ID" value="KAK1749460.1"/>
    <property type="molecule type" value="Genomic_DNA"/>
</dbReference>
<comment type="similarity">
    <text evidence="1">Belongs to the STIG1 family.</text>
</comment>
<evidence type="ECO:0000256" key="1">
    <source>
        <dbReference type="ARBA" id="ARBA00006010"/>
    </source>
</evidence>
<accession>A0AAJ0F5R4</accession>
<name>A0AAJ0F5R4_9PEZI</name>
<reference evidence="4" key="1">
    <citation type="submission" date="2023-06" db="EMBL/GenBank/DDBJ databases">
        <title>Genome-scale phylogeny and comparative genomics of the fungal order Sordariales.</title>
        <authorList>
            <consortium name="Lawrence Berkeley National Laboratory"/>
            <person name="Hensen N."/>
            <person name="Bonometti L."/>
            <person name="Westerberg I."/>
            <person name="Brannstrom I.O."/>
            <person name="Guillou S."/>
            <person name="Cros-Aarteil S."/>
            <person name="Calhoun S."/>
            <person name="Haridas S."/>
            <person name="Kuo A."/>
            <person name="Mondo S."/>
            <person name="Pangilinan J."/>
            <person name="Riley R."/>
            <person name="Labutti K."/>
            <person name="Andreopoulos B."/>
            <person name="Lipzen A."/>
            <person name="Chen C."/>
            <person name="Yanf M."/>
            <person name="Daum C."/>
            <person name="Ng V."/>
            <person name="Clum A."/>
            <person name="Steindorff A."/>
            <person name="Ohm R."/>
            <person name="Martin F."/>
            <person name="Silar P."/>
            <person name="Natvig D."/>
            <person name="Lalanne C."/>
            <person name="Gautier V."/>
            <person name="Ament-Velasquez S.L."/>
            <person name="Kruys A."/>
            <person name="Hutchinson M.I."/>
            <person name="Powell A.J."/>
            <person name="Barry K."/>
            <person name="Miller A.N."/>
            <person name="Grigoriev I.V."/>
            <person name="Debuchy R."/>
            <person name="Gladieux P."/>
            <person name="Thoren M.H."/>
            <person name="Johannesson H."/>
        </authorList>
    </citation>
    <scope>NUCLEOTIDE SEQUENCE</scope>
    <source>
        <strain evidence="4">PSN4</strain>
    </source>
</reference>
<dbReference type="Proteomes" id="UP001239445">
    <property type="component" value="Unassembled WGS sequence"/>
</dbReference>
<sequence>MAARLALLLVVTATILIQAEQQQGNSECAKWCKDNFPRGHRCDCIRLAARAAGPCFECGPPAWATGHPEKKLCGGVCIDTSAGNANCGACGTTCSADQTCTAGVCVDNPPNPPHCIDPFVLCGNICVDTGADNGNCGTCGQTCSAD</sequence>